<dbReference type="OrthoDB" id="41724at2"/>
<evidence type="ECO:0000259" key="2">
    <source>
        <dbReference type="Pfam" id="PF13088"/>
    </source>
</evidence>
<dbReference type="PANTHER" id="PTHR43752">
    <property type="entry name" value="BNR/ASP-BOX REPEAT FAMILY PROTEIN"/>
    <property type="match status" value="1"/>
</dbReference>
<dbReference type="EMBL" id="CP036269">
    <property type="protein sequence ID" value="QDT41738.1"/>
    <property type="molecule type" value="Genomic_DNA"/>
</dbReference>
<dbReference type="InterPro" id="IPR011040">
    <property type="entry name" value="Sialidase"/>
</dbReference>
<dbReference type="Proteomes" id="UP000317171">
    <property type="component" value="Chromosome"/>
</dbReference>
<dbReference type="KEGG" id="gaz:Pan241w_18010"/>
<feature type="signal peptide" evidence="1">
    <location>
        <begin position="1"/>
        <end position="27"/>
    </location>
</feature>
<dbReference type="AlphaFoldDB" id="A0A517RCX8"/>
<dbReference type="InterPro" id="IPR036278">
    <property type="entry name" value="Sialidase_sf"/>
</dbReference>
<dbReference type="CDD" id="cd15482">
    <property type="entry name" value="Sialidase_non-viral"/>
    <property type="match status" value="1"/>
</dbReference>
<feature type="domain" description="Sialidase" evidence="2">
    <location>
        <begin position="79"/>
        <end position="358"/>
    </location>
</feature>
<keyword evidence="1" id="KW-0732">Signal</keyword>
<sequence precursor="true">MKHHNVFLSLLLGLPCCMGLLQTVAMAEPPFQISPKLFDRDSDTLGLVELTGEHRTLFRATEESYQYCHHPNLVVFRDRLVCMWSNGIVAEDEPGQRILYCHTKDGINWTKPIELANHKQGKGVCVSAGFLVSGKTLIAFYTTTDGENFGENTSLIARTSVDAQIWSEPRRIVNGFFIEGPRQLPSGRLLLSGENVGPQRKTKRMKLLYTDSNYSLGRWEEADIEMDDINIFSYTEPGFFSREDGTLVMSFRNRSGFLYASESTNQGKSWSTPAKTNFPDCRARFSAGNLPDGTAYLISNPGPGHRRYLTIALSDDCKTFDRAFMIFGKPIRHRYGGRTKSHGWQYPNAVVWKDHLHIAYSINKEDLGTSRIALKELQR</sequence>
<dbReference type="SUPFAM" id="SSF50939">
    <property type="entry name" value="Sialidases"/>
    <property type="match status" value="1"/>
</dbReference>
<evidence type="ECO:0000313" key="4">
    <source>
        <dbReference type="Proteomes" id="UP000317171"/>
    </source>
</evidence>
<dbReference type="RefSeq" id="WP_145213826.1">
    <property type="nucleotide sequence ID" value="NZ_CP036269.1"/>
</dbReference>
<proteinExistence type="predicted"/>
<reference evidence="3 4" key="1">
    <citation type="submission" date="2019-02" db="EMBL/GenBank/DDBJ databases">
        <title>Deep-cultivation of Planctomycetes and their phenomic and genomic characterization uncovers novel biology.</title>
        <authorList>
            <person name="Wiegand S."/>
            <person name="Jogler M."/>
            <person name="Boedeker C."/>
            <person name="Pinto D."/>
            <person name="Vollmers J."/>
            <person name="Rivas-Marin E."/>
            <person name="Kohn T."/>
            <person name="Peeters S.H."/>
            <person name="Heuer A."/>
            <person name="Rast P."/>
            <person name="Oberbeckmann S."/>
            <person name="Bunk B."/>
            <person name="Jeske O."/>
            <person name="Meyerdierks A."/>
            <person name="Storesund J.E."/>
            <person name="Kallscheuer N."/>
            <person name="Luecker S."/>
            <person name="Lage O.M."/>
            <person name="Pohl T."/>
            <person name="Merkel B.J."/>
            <person name="Hornburger P."/>
            <person name="Mueller R.-W."/>
            <person name="Bruemmer F."/>
            <person name="Labrenz M."/>
            <person name="Spormann A.M."/>
            <person name="Op den Camp H."/>
            <person name="Overmann J."/>
            <person name="Amann R."/>
            <person name="Jetten M.S.M."/>
            <person name="Mascher T."/>
            <person name="Medema M.H."/>
            <person name="Devos D.P."/>
            <person name="Kaster A.-K."/>
            <person name="Ovreas L."/>
            <person name="Rohde M."/>
            <person name="Galperin M.Y."/>
            <person name="Jogler C."/>
        </authorList>
    </citation>
    <scope>NUCLEOTIDE SEQUENCE [LARGE SCALE GENOMIC DNA]</scope>
    <source>
        <strain evidence="3 4">Pan241w</strain>
    </source>
</reference>
<evidence type="ECO:0000313" key="3">
    <source>
        <dbReference type="EMBL" id="QDT41738.1"/>
    </source>
</evidence>
<feature type="chain" id="PRO_5021982163" description="Sialidase domain-containing protein" evidence="1">
    <location>
        <begin position="28"/>
        <end position="379"/>
    </location>
</feature>
<dbReference type="Gene3D" id="2.120.10.10">
    <property type="match status" value="1"/>
</dbReference>
<protein>
    <recommendedName>
        <fullName evidence="2">Sialidase domain-containing protein</fullName>
    </recommendedName>
</protein>
<gene>
    <name evidence="3" type="ORF">Pan241w_18010</name>
</gene>
<name>A0A517RCX8_9PLAN</name>
<organism evidence="3 4">
    <name type="scientific">Gimesia alba</name>
    <dbReference type="NCBI Taxonomy" id="2527973"/>
    <lineage>
        <taxon>Bacteria</taxon>
        <taxon>Pseudomonadati</taxon>
        <taxon>Planctomycetota</taxon>
        <taxon>Planctomycetia</taxon>
        <taxon>Planctomycetales</taxon>
        <taxon>Planctomycetaceae</taxon>
        <taxon>Gimesia</taxon>
    </lineage>
</organism>
<evidence type="ECO:0000256" key="1">
    <source>
        <dbReference type="SAM" id="SignalP"/>
    </source>
</evidence>
<dbReference type="PANTHER" id="PTHR43752:SF2">
    <property type="entry name" value="BNR_ASP-BOX REPEAT FAMILY PROTEIN"/>
    <property type="match status" value="1"/>
</dbReference>
<dbReference type="Pfam" id="PF13088">
    <property type="entry name" value="BNR_2"/>
    <property type="match status" value="1"/>
</dbReference>
<keyword evidence="4" id="KW-1185">Reference proteome</keyword>
<accession>A0A517RCX8</accession>